<sequence>MIDDLDSEIADAIQWYWATLSDQEDAQRESENSTRGRRAQVLGGDQMSGFEGLVEDVLVENGLPRESIVHDHAATLPGYYRPTKRWDTAVIHDGQLLAAIEFKSIASSFGNNLNNRAEEAIGSNTDLYQAYEEGAFAPSPAPWVGYLILMADNEDSNNVPRLHEPNFPAADEFQNATYIDRVEQLCLRMVRQRITDGSAFLLTDEEGGLEGEYRQPNEELRFGRFIRSLLSHVTAHVDHERDG</sequence>
<dbReference type="RefSeq" id="WP_343749953.1">
    <property type="nucleotide sequence ID" value="NZ_BAAADN010000022.1"/>
</dbReference>
<dbReference type="EMBL" id="BAAADN010000022">
    <property type="protein sequence ID" value="GAA0458675.1"/>
    <property type="molecule type" value="Genomic_DNA"/>
</dbReference>
<accession>A0AAV3SFD6</accession>
<reference evidence="1" key="1">
    <citation type="journal article" date="2014" name="Int. J. Syst. Evol. Microbiol.">
        <title>Complete genome sequence of Corynebacterium casei LMG S-19264T (=DSM 44701T), isolated from a smear-ripened cheese.</title>
        <authorList>
            <consortium name="US DOE Joint Genome Institute (JGI-PGF)"/>
            <person name="Walter F."/>
            <person name="Albersmeier A."/>
            <person name="Kalinowski J."/>
            <person name="Ruckert C."/>
        </authorList>
    </citation>
    <scope>NUCLEOTIDE SEQUENCE</scope>
    <source>
        <strain evidence="1">JCM 12289</strain>
    </source>
</reference>
<protein>
    <submittedName>
        <fullName evidence="1">PaeR7I family type II restriction endonuclease</fullName>
    </submittedName>
</protein>
<dbReference type="GO" id="GO:0003677">
    <property type="term" value="F:DNA binding"/>
    <property type="evidence" value="ECO:0007669"/>
    <property type="project" value="InterPro"/>
</dbReference>
<dbReference type="GO" id="GO:0009036">
    <property type="term" value="F:type II site-specific deoxyribonuclease activity"/>
    <property type="evidence" value="ECO:0007669"/>
    <property type="project" value="InterPro"/>
</dbReference>
<name>A0AAV3SFD6_HALDO</name>
<evidence type="ECO:0000313" key="1">
    <source>
        <dbReference type="EMBL" id="GAA0458675.1"/>
    </source>
</evidence>
<dbReference type="Pfam" id="PF04555">
    <property type="entry name" value="XhoI"/>
    <property type="match status" value="1"/>
</dbReference>
<comment type="caution">
    <text evidence="1">The sequence shown here is derived from an EMBL/GenBank/DDBJ whole genome shotgun (WGS) entry which is preliminary data.</text>
</comment>
<keyword evidence="1" id="KW-0540">Nuclease</keyword>
<evidence type="ECO:0000313" key="2">
    <source>
        <dbReference type="Proteomes" id="UP001500962"/>
    </source>
</evidence>
<keyword evidence="1" id="KW-0378">Hydrolase</keyword>
<dbReference type="AlphaFoldDB" id="A0AAV3SFD6"/>
<organism evidence="1 2">
    <name type="scientific">Halococcus dombrowskii</name>
    <dbReference type="NCBI Taxonomy" id="179637"/>
    <lineage>
        <taxon>Archaea</taxon>
        <taxon>Methanobacteriati</taxon>
        <taxon>Methanobacteriota</taxon>
        <taxon>Stenosarchaea group</taxon>
        <taxon>Halobacteria</taxon>
        <taxon>Halobacteriales</taxon>
        <taxon>Halococcaceae</taxon>
        <taxon>Halococcus</taxon>
    </lineage>
</organism>
<dbReference type="InterPro" id="IPR007636">
    <property type="entry name" value="Restrct_endonuc_II_XhoI"/>
</dbReference>
<keyword evidence="1" id="KW-0255">Endonuclease</keyword>
<gene>
    <name evidence="1" type="ORF">GCM10008985_13650</name>
</gene>
<dbReference type="Proteomes" id="UP001500962">
    <property type="component" value="Unassembled WGS sequence"/>
</dbReference>
<dbReference type="GO" id="GO:0009307">
    <property type="term" value="P:DNA restriction-modification system"/>
    <property type="evidence" value="ECO:0007669"/>
    <property type="project" value="InterPro"/>
</dbReference>
<reference evidence="1" key="2">
    <citation type="submission" date="2023-12" db="EMBL/GenBank/DDBJ databases">
        <authorList>
            <person name="Sun Q."/>
            <person name="Inoue M."/>
        </authorList>
    </citation>
    <scope>NUCLEOTIDE SEQUENCE</scope>
    <source>
        <strain evidence="1">JCM 12289</strain>
    </source>
</reference>
<proteinExistence type="predicted"/>